<dbReference type="Proteomes" id="UP000469943">
    <property type="component" value="Unassembled WGS sequence"/>
</dbReference>
<feature type="domain" description="HTH luxR-type" evidence="5">
    <location>
        <begin position="148"/>
        <end position="213"/>
    </location>
</feature>
<evidence type="ECO:0000256" key="2">
    <source>
        <dbReference type="ARBA" id="ARBA00023125"/>
    </source>
</evidence>
<dbReference type="GO" id="GO:0000160">
    <property type="term" value="P:phosphorelay signal transduction system"/>
    <property type="evidence" value="ECO:0007669"/>
    <property type="project" value="InterPro"/>
</dbReference>
<dbReference type="Gene3D" id="1.10.10.10">
    <property type="entry name" value="Winged helix-like DNA-binding domain superfamily/Winged helix DNA-binding domain"/>
    <property type="match status" value="1"/>
</dbReference>
<evidence type="ECO:0000259" key="6">
    <source>
        <dbReference type="PROSITE" id="PS50110"/>
    </source>
</evidence>
<proteinExistence type="predicted"/>
<dbReference type="SUPFAM" id="SSF46894">
    <property type="entry name" value="C-terminal effector domain of the bipartite response regulators"/>
    <property type="match status" value="1"/>
</dbReference>
<dbReference type="SMART" id="SM00421">
    <property type="entry name" value="HTH_LUXR"/>
    <property type="match status" value="1"/>
</dbReference>
<keyword evidence="2" id="KW-0238">DNA-binding</keyword>
<accession>A0A7K3TDE3</accession>
<dbReference type="AlphaFoldDB" id="A0A7K3TDE3"/>
<evidence type="ECO:0000256" key="4">
    <source>
        <dbReference type="PROSITE-ProRule" id="PRU00169"/>
    </source>
</evidence>
<sequence>MMNSGLRVGIVDDDPMTLAALRTLINGRLRKHDICVIWATRSGTVAVDRCVAVATRPDAVLVDMGMDDVDGEETCRRIRHVCERITIFAMTAHSLNHYRDAALRSGACTLLDKADIDAMEQFLIDRSQGRIPMQCRSKDSVDVQTDDHDNGSVPLSAKEIEVMDLTITGLTAKEVAGRLGVSESTIKTHIRHVIIKLGVRNKLQAISVWSTIRRPLS</sequence>
<evidence type="ECO:0000313" key="7">
    <source>
        <dbReference type="EMBL" id="NEG72140.1"/>
    </source>
</evidence>
<keyword evidence="3" id="KW-0804">Transcription</keyword>
<dbReference type="GO" id="GO:0006355">
    <property type="term" value="P:regulation of DNA-templated transcription"/>
    <property type="evidence" value="ECO:0007669"/>
    <property type="project" value="InterPro"/>
</dbReference>
<dbReference type="SUPFAM" id="SSF52172">
    <property type="entry name" value="CheY-like"/>
    <property type="match status" value="1"/>
</dbReference>
<dbReference type="Pfam" id="PF00072">
    <property type="entry name" value="Response_reg"/>
    <property type="match status" value="1"/>
</dbReference>
<dbReference type="InterPro" id="IPR039420">
    <property type="entry name" value="WalR-like"/>
</dbReference>
<comment type="caution">
    <text evidence="7">The sequence shown here is derived from an EMBL/GenBank/DDBJ whole genome shotgun (WGS) entry which is preliminary data.</text>
</comment>
<dbReference type="InterPro" id="IPR016032">
    <property type="entry name" value="Sig_transdc_resp-reg_C-effctor"/>
</dbReference>
<dbReference type="PANTHER" id="PTHR43214:SF24">
    <property type="entry name" value="TRANSCRIPTIONAL REGULATORY PROTEIN NARL-RELATED"/>
    <property type="match status" value="1"/>
</dbReference>
<organism evidence="7 8">
    <name type="scientific">Bifidobacterium ramosum</name>
    <dbReference type="NCBI Taxonomy" id="1798158"/>
    <lineage>
        <taxon>Bacteria</taxon>
        <taxon>Bacillati</taxon>
        <taxon>Actinomycetota</taxon>
        <taxon>Actinomycetes</taxon>
        <taxon>Bifidobacteriales</taxon>
        <taxon>Bifidobacteriaceae</taxon>
        <taxon>Bifidobacterium</taxon>
    </lineage>
</organism>
<dbReference type="OrthoDB" id="9808843at2"/>
<gene>
    <name evidence="7" type="ORF">GFD24_08000</name>
</gene>
<dbReference type="Gene3D" id="3.40.50.2300">
    <property type="match status" value="1"/>
</dbReference>
<keyword evidence="4" id="KW-0597">Phosphoprotein</keyword>
<protein>
    <submittedName>
        <fullName evidence="7">Response regulator</fullName>
    </submittedName>
</protein>
<evidence type="ECO:0000256" key="1">
    <source>
        <dbReference type="ARBA" id="ARBA00023015"/>
    </source>
</evidence>
<dbReference type="PROSITE" id="PS50110">
    <property type="entry name" value="RESPONSE_REGULATORY"/>
    <property type="match status" value="1"/>
</dbReference>
<dbReference type="PROSITE" id="PS00622">
    <property type="entry name" value="HTH_LUXR_1"/>
    <property type="match status" value="1"/>
</dbReference>
<dbReference type="InterPro" id="IPR001789">
    <property type="entry name" value="Sig_transdc_resp-reg_receiver"/>
</dbReference>
<dbReference type="PROSITE" id="PS50043">
    <property type="entry name" value="HTH_LUXR_2"/>
    <property type="match status" value="1"/>
</dbReference>
<dbReference type="PANTHER" id="PTHR43214">
    <property type="entry name" value="TWO-COMPONENT RESPONSE REGULATOR"/>
    <property type="match status" value="1"/>
</dbReference>
<dbReference type="CDD" id="cd06170">
    <property type="entry name" value="LuxR_C_like"/>
    <property type="match status" value="1"/>
</dbReference>
<dbReference type="PRINTS" id="PR00038">
    <property type="entry name" value="HTHLUXR"/>
</dbReference>
<dbReference type="GO" id="GO:0003677">
    <property type="term" value="F:DNA binding"/>
    <property type="evidence" value="ECO:0007669"/>
    <property type="project" value="UniProtKB-KW"/>
</dbReference>
<evidence type="ECO:0000256" key="3">
    <source>
        <dbReference type="ARBA" id="ARBA00023163"/>
    </source>
</evidence>
<dbReference type="Pfam" id="PF00196">
    <property type="entry name" value="GerE"/>
    <property type="match status" value="1"/>
</dbReference>
<feature type="modified residue" description="4-aspartylphosphate" evidence="4">
    <location>
        <position position="63"/>
    </location>
</feature>
<feature type="domain" description="Response regulatory" evidence="6">
    <location>
        <begin position="7"/>
        <end position="128"/>
    </location>
</feature>
<evidence type="ECO:0000313" key="8">
    <source>
        <dbReference type="Proteomes" id="UP000469943"/>
    </source>
</evidence>
<reference evidence="7 8" key="1">
    <citation type="submission" date="2019-10" db="EMBL/GenBank/DDBJ databases">
        <title>Bifidobacterium from non-human primates.</title>
        <authorList>
            <person name="Modesto M."/>
        </authorList>
    </citation>
    <scope>NUCLEOTIDE SEQUENCE [LARGE SCALE GENOMIC DNA]</scope>
    <source>
        <strain evidence="7 8">TREM</strain>
    </source>
</reference>
<dbReference type="SMART" id="SM00448">
    <property type="entry name" value="REC"/>
    <property type="match status" value="1"/>
</dbReference>
<dbReference type="InterPro" id="IPR011006">
    <property type="entry name" value="CheY-like_superfamily"/>
</dbReference>
<keyword evidence="1" id="KW-0805">Transcription regulation</keyword>
<dbReference type="InterPro" id="IPR000792">
    <property type="entry name" value="Tscrpt_reg_LuxR_C"/>
</dbReference>
<dbReference type="InterPro" id="IPR036388">
    <property type="entry name" value="WH-like_DNA-bd_sf"/>
</dbReference>
<evidence type="ECO:0000259" key="5">
    <source>
        <dbReference type="PROSITE" id="PS50043"/>
    </source>
</evidence>
<dbReference type="EMBL" id="WHZX01000006">
    <property type="protein sequence ID" value="NEG72140.1"/>
    <property type="molecule type" value="Genomic_DNA"/>
</dbReference>
<name>A0A7K3TDE3_9BIFI</name>